<keyword evidence="6 7" id="KW-0675">Receptor</keyword>
<dbReference type="GeneID" id="106158049"/>
<dbReference type="SUPFAM" id="SSF81321">
    <property type="entry name" value="Family A G protein-coupled receptor-like"/>
    <property type="match status" value="1"/>
</dbReference>
<dbReference type="GO" id="GO:0032870">
    <property type="term" value="P:cellular response to hormone stimulus"/>
    <property type="evidence" value="ECO:0007669"/>
    <property type="project" value="TreeGrafter"/>
</dbReference>
<dbReference type="RefSeq" id="XP_013389340.1">
    <property type="nucleotide sequence ID" value="XM_013533886.1"/>
</dbReference>
<evidence type="ECO:0000256" key="4">
    <source>
        <dbReference type="ARBA" id="ARBA00022989"/>
    </source>
</evidence>
<evidence type="ECO:0000256" key="5">
    <source>
        <dbReference type="ARBA" id="ARBA00023136"/>
    </source>
</evidence>
<evidence type="ECO:0000256" key="6">
    <source>
        <dbReference type="ARBA" id="ARBA00023170"/>
    </source>
</evidence>
<proteinExistence type="inferred from homology"/>
<organism evidence="10 12">
    <name type="scientific">Lingula anatina</name>
    <name type="common">Brachiopod</name>
    <name type="synonym">Lingula unguis</name>
    <dbReference type="NCBI Taxonomy" id="7574"/>
    <lineage>
        <taxon>Eukaryota</taxon>
        <taxon>Metazoa</taxon>
        <taxon>Spiralia</taxon>
        <taxon>Lophotrochozoa</taxon>
        <taxon>Brachiopoda</taxon>
        <taxon>Linguliformea</taxon>
        <taxon>Lingulata</taxon>
        <taxon>Lingulida</taxon>
        <taxon>Linguloidea</taxon>
        <taxon>Lingulidae</taxon>
        <taxon>Lingula</taxon>
    </lineage>
</organism>
<feature type="transmembrane region" description="Helical" evidence="8">
    <location>
        <begin position="35"/>
        <end position="57"/>
    </location>
</feature>
<keyword evidence="7" id="KW-0807">Transducer</keyword>
<feature type="transmembrane region" description="Helical" evidence="8">
    <location>
        <begin position="111"/>
        <end position="129"/>
    </location>
</feature>
<keyword evidence="3 7" id="KW-0812">Transmembrane</keyword>
<dbReference type="AlphaFoldDB" id="A0A1S3HTH0"/>
<reference evidence="11 12" key="1">
    <citation type="submission" date="2025-04" db="UniProtKB">
        <authorList>
            <consortium name="RefSeq"/>
        </authorList>
    </citation>
    <scope>IDENTIFICATION</scope>
    <source>
        <tissue evidence="11 12">Gonads</tissue>
    </source>
</reference>
<dbReference type="PROSITE" id="PS50262">
    <property type="entry name" value="G_PROTEIN_RECEP_F1_2"/>
    <property type="match status" value="1"/>
</dbReference>
<feature type="transmembrane region" description="Helical" evidence="8">
    <location>
        <begin position="258"/>
        <end position="278"/>
    </location>
</feature>
<evidence type="ECO:0000313" key="11">
    <source>
        <dbReference type="RefSeq" id="XP_013389339.1"/>
    </source>
</evidence>
<dbReference type="InterPro" id="IPR000276">
    <property type="entry name" value="GPCR_Rhodpsn"/>
</dbReference>
<feature type="transmembrane region" description="Helical" evidence="8">
    <location>
        <begin position="150"/>
        <end position="167"/>
    </location>
</feature>
<dbReference type="OMA" id="SQLIWEC"/>
<dbReference type="OrthoDB" id="5987909at2759"/>
<comment type="similarity">
    <text evidence="7">Belongs to the G-protein coupled receptor 1 family.</text>
</comment>
<dbReference type="PANTHER" id="PTHR24241">
    <property type="entry name" value="NEUROPEPTIDE RECEPTOR-RELATED G-PROTEIN COUPLED RECEPTOR"/>
    <property type="match status" value="1"/>
</dbReference>
<protein>
    <submittedName>
        <fullName evidence="11 12">Arg8-vasotocin receptor</fullName>
    </submittedName>
</protein>
<dbReference type="InterPro" id="IPR017452">
    <property type="entry name" value="GPCR_Rhodpsn_7TM"/>
</dbReference>
<accession>A0A1S3HTH0</accession>
<evidence type="ECO:0000256" key="2">
    <source>
        <dbReference type="ARBA" id="ARBA00022475"/>
    </source>
</evidence>
<dbReference type="PROSITE" id="PS00237">
    <property type="entry name" value="G_PROTEIN_RECEP_F1_1"/>
    <property type="match status" value="1"/>
</dbReference>
<dbReference type="PANTHER" id="PTHR24241:SF83">
    <property type="entry name" value="G-PROTEIN COUPLED RECEPTOR 150-RELATED"/>
    <property type="match status" value="1"/>
</dbReference>
<keyword evidence="4 8" id="KW-1133">Transmembrane helix</keyword>
<evidence type="ECO:0000256" key="7">
    <source>
        <dbReference type="RuleBase" id="RU000688"/>
    </source>
</evidence>
<evidence type="ECO:0000256" key="1">
    <source>
        <dbReference type="ARBA" id="ARBA00004651"/>
    </source>
</evidence>
<evidence type="ECO:0000256" key="8">
    <source>
        <dbReference type="SAM" id="Phobius"/>
    </source>
</evidence>
<evidence type="ECO:0000256" key="3">
    <source>
        <dbReference type="ARBA" id="ARBA00022692"/>
    </source>
</evidence>
<feature type="transmembrane region" description="Helical" evidence="8">
    <location>
        <begin position="193"/>
        <end position="214"/>
    </location>
</feature>
<gene>
    <name evidence="11 12 13" type="primary">LOC106158049</name>
</gene>
<dbReference type="Proteomes" id="UP000085678">
    <property type="component" value="Unplaced"/>
</dbReference>
<dbReference type="STRING" id="7574.A0A1S3HTH0"/>
<dbReference type="RefSeq" id="XP_013389341.1">
    <property type="nucleotide sequence ID" value="XM_013533887.1"/>
</dbReference>
<dbReference type="PRINTS" id="PR00237">
    <property type="entry name" value="GPCRRHODOPSN"/>
</dbReference>
<keyword evidence="7" id="KW-0297">G-protein coupled receptor</keyword>
<dbReference type="Gene3D" id="1.20.1070.10">
    <property type="entry name" value="Rhodopsin 7-helix transmembrane proteins"/>
    <property type="match status" value="1"/>
</dbReference>
<dbReference type="GO" id="GO:0005886">
    <property type="term" value="C:plasma membrane"/>
    <property type="evidence" value="ECO:0007669"/>
    <property type="project" value="UniProtKB-SubCell"/>
</dbReference>
<evidence type="ECO:0000259" key="9">
    <source>
        <dbReference type="PROSITE" id="PS50262"/>
    </source>
</evidence>
<feature type="transmembrane region" description="Helical" evidence="8">
    <location>
        <begin position="298"/>
        <end position="317"/>
    </location>
</feature>
<name>A0A1S3HTH0_LINAN</name>
<keyword evidence="5 8" id="KW-0472">Membrane</keyword>
<evidence type="ECO:0000313" key="12">
    <source>
        <dbReference type="RefSeq" id="XP_013389340.1"/>
    </source>
</evidence>
<feature type="transmembrane region" description="Helical" evidence="8">
    <location>
        <begin position="69"/>
        <end position="91"/>
    </location>
</feature>
<dbReference type="KEGG" id="lak:106158049"/>
<keyword evidence="10" id="KW-1185">Reference proteome</keyword>
<dbReference type="Pfam" id="PF00001">
    <property type="entry name" value="7tm_1"/>
    <property type="match status" value="1"/>
</dbReference>
<evidence type="ECO:0000313" key="10">
    <source>
        <dbReference type="Proteomes" id="UP000085678"/>
    </source>
</evidence>
<dbReference type="GO" id="GO:0004930">
    <property type="term" value="F:G protein-coupled receptor activity"/>
    <property type="evidence" value="ECO:0007669"/>
    <property type="project" value="UniProtKB-KW"/>
</dbReference>
<feature type="domain" description="G-protein coupled receptors family 1 profile" evidence="9">
    <location>
        <begin position="48"/>
        <end position="314"/>
    </location>
</feature>
<keyword evidence="2" id="KW-1003">Cell membrane</keyword>
<dbReference type="GO" id="GO:0042277">
    <property type="term" value="F:peptide binding"/>
    <property type="evidence" value="ECO:0007669"/>
    <property type="project" value="TreeGrafter"/>
</dbReference>
<evidence type="ECO:0000313" key="13">
    <source>
        <dbReference type="RefSeq" id="XP_013389341.1"/>
    </source>
</evidence>
<sequence length="381" mass="43154">MIWIEVTNSTNDTRNDDVSNGMNPSDALFHVPTRLIVLAVEIAIGTIGILGAFFCLWRDRRRKSRVNKLILHVTLADWLVVDVACVSQLIWECMPSREWIAGDFLCRNVKFLQSFAMMSSSFMVTLLAFDRHQAITSPLKARFSVLRSTLVGWSLAALMSTPLIAVFHTRNDNGTTVCENIFRTKPPWHRKLYITYASLIVFYIPLLLLLVFYIRIFCTIRRKASLQDNNKRLLDSNRSRVFLTATPSYSLGRAKIKTLLMTIVIVLTFIICSCPYHVVEMILTFGDPRILDPVWNAIGGGAAVANSCVNPYIFMIFQSKCFTARPLTVLHSSKRRTISVSAGNPEAVNSSKKTNVTDDKITFPLARNDLQVEREDECDKF</sequence>
<dbReference type="RefSeq" id="XP_013389339.1">
    <property type="nucleotide sequence ID" value="XM_013533885.1"/>
</dbReference>
<comment type="subcellular location">
    <subcellularLocation>
        <location evidence="1">Cell membrane</location>
        <topology evidence="1">Multi-pass membrane protein</topology>
    </subcellularLocation>
</comment>